<dbReference type="EMBL" id="KN835311">
    <property type="protein sequence ID" value="KIK40197.1"/>
    <property type="molecule type" value="Genomic_DNA"/>
</dbReference>
<dbReference type="InterPro" id="IPR001680">
    <property type="entry name" value="WD40_rpt"/>
</dbReference>
<reference evidence="1 2" key="1">
    <citation type="submission" date="2014-04" db="EMBL/GenBank/DDBJ databases">
        <authorList>
            <consortium name="DOE Joint Genome Institute"/>
            <person name="Kuo A."/>
            <person name="Ruytinx J."/>
            <person name="Rineau F."/>
            <person name="Colpaert J."/>
            <person name="Kohler A."/>
            <person name="Nagy L.G."/>
            <person name="Floudas D."/>
            <person name="Copeland A."/>
            <person name="Barry K.W."/>
            <person name="Cichocki N."/>
            <person name="Veneault-Fourrey C."/>
            <person name="LaButti K."/>
            <person name="Lindquist E.A."/>
            <person name="Lipzen A."/>
            <person name="Lundell T."/>
            <person name="Morin E."/>
            <person name="Murat C."/>
            <person name="Sun H."/>
            <person name="Tunlid A."/>
            <person name="Henrissat B."/>
            <person name="Grigoriev I.V."/>
            <person name="Hibbett D.S."/>
            <person name="Martin F."/>
            <person name="Nordberg H.P."/>
            <person name="Cantor M.N."/>
            <person name="Hua S.X."/>
        </authorList>
    </citation>
    <scope>NUCLEOTIDE SEQUENCE [LARGE SCALE GENOMIC DNA]</scope>
    <source>
        <strain evidence="1 2">UH-Slu-Lm8-n1</strain>
    </source>
</reference>
<dbReference type="PANTHER" id="PTHR19879:SF9">
    <property type="entry name" value="TRANSCRIPTION INITIATION FACTOR TFIID SUBUNIT 5"/>
    <property type="match status" value="1"/>
</dbReference>
<dbReference type="Pfam" id="PF00400">
    <property type="entry name" value="WD40"/>
    <property type="match status" value="3"/>
</dbReference>
<sequence length="159" mass="17503">MTQLILNPKPLRLFEDREQDNGYNYGYANAIAVSSDGRRMVAASTSLVRLWDMREGILLKRLEGHGWIKVNALAVSRDGRLIASGDGQGRLIAWDLNIGEPLTQPIIAHTSGIPSLAFSPDATLLVTSSSVNSDFSFLPLIAIFPHQAMRTLKSWSQLI</sequence>
<gene>
    <name evidence="1" type="ORF">CY34DRAFT_807418</name>
</gene>
<dbReference type="SUPFAM" id="SSF50969">
    <property type="entry name" value="YVTN repeat-like/Quinoprotein amine dehydrogenase"/>
    <property type="match status" value="1"/>
</dbReference>
<keyword evidence="2" id="KW-1185">Reference proteome</keyword>
<dbReference type="InterPro" id="IPR015943">
    <property type="entry name" value="WD40/YVTN_repeat-like_dom_sf"/>
</dbReference>
<dbReference type="HOGENOM" id="CLU_1661955_0_0_1"/>
<evidence type="ECO:0000313" key="2">
    <source>
        <dbReference type="Proteomes" id="UP000054485"/>
    </source>
</evidence>
<protein>
    <submittedName>
        <fullName evidence="1">Uncharacterized protein</fullName>
    </submittedName>
</protein>
<dbReference type="STRING" id="930992.A0A0D0B0Z3"/>
<reference evidence="2" key="2">
    <citation type="submission" date="2015-01" db="EMBL/GenBank/DDBJ databases">
        <title>Evolutionary Origins and Diversification of the Mycorrhizal Mutualists.</title>
        <authorList>
            <consortium name="DOE Joint Genome Institute"/>
            <consortium name="Mycorrhizal Genomics Consortium"/>
            <person name="Kohler A."/>
            <person name="Kuo A."/>
            <person name="Nagy L.G."/>
            <person name="Floudas D."/>
            <person name="Copeland A."/>
            <person name="Barry K.W."/>
            <person name="Cichocki N."/>
            <person name="Veneault-Fourrey C."/>
            <person name="LaButti K."/>
            <person name="Lindquist E.A."/>
            <person name="Lipzen A."/>
            <person name="Lundell T."/>
            <person name="Morin E."/>
            <person name="Murat C."/>
            <person name="Riley R."/>
            <person name="Ohm R."/>
            <person name="Sun H."/>
            <person name="Tunlid A."/>
            <person name="Henrissat B."/>
            <person name="Grigoriev I.V."/>
            <person name="Hibbett D.S."/>
            <person name="Martin F."/>
        </authorList>
    </citation>
    <scope>NUCLEOTIDE SEQUENCE [LARGE SCALE GENOMIC DNA]</scope>
    <source>
        <strain evidence="2">UH-Slu-Lm8-n1</strain>
    </source>
</reference>
<dbReference type="OrthoDB" id="2660687at2759"/>
<organism evidence="1 2">
    <name type="scientific">Suillus luteus UH-Slu-Lm8-n1</name>
    <dbReference type="NCBI Taxonomy" id="930992"/>
    <lineage>
        <taxon>Eukaryota</taxon>
        <taxon>Fungi</taxon>
        <taxon>Dikarya</taxon>
        <taxon>Basidiomycota</taxon>
        <taxon>Agaricomycotina</taxon>
        <taxon>Agaricomycetes</taxon>
        <taxon>Agaricomycetidae</taxon>
        <taxon>Boletales</taxon>
        <taxon>Suillineae</taxon>
        <taxon>Suillaceae</taxon>
        <taxon>Suillus</taxon>
    </lineage>
</organism>
<evidence type="ECO:0000313" key="1">
    <source>
        <dbReference type="EMBL" id="KIK40197.1"/>
    </source>
</evidence>
<dbReference type="Proteomes" id="UP000054485">
    <property type="component" value="Unassembled WGS sequence"/>
</dbReference>
<name>A0A0D0B0Z3_9AGAM</name>
<dbReference type="Gene3D" id="2.130.10.10">
    <property type="entry name" value="YVTN repeat-like/Quinoprotein amine dehydrogenase"/>
    <property type="match status" value="1"/>
</dbReference>
<dbReference type="InterPro" id="IPR011044">
    <property type="entry name" value="Quino_amine_DH_bsu"/>
</dbReference>
<dbReference type="PANTHER" id="PTHR19879">
    <property type="entry name" value="TRANSCRIPTION INITIATION FACTOR TFIID"/>
    <property type="match status" value="1"/>
</dbReference>
<accession>A0A0D0B0Z3</accession>
<dbReference type="AlphaFoldDB" id="A0A0D0B0Z3"/>
<dbReference type="InParanoid" id="A0A0D0B0Z3"/>
<dbReference type="SMART" id="SM00320">
    <property type="entry name" value="WD40"/>
    <property type="match status" value="3"/>
</dbReference>
<proteinExistence type="predicted"/>